<evidence type="ECO:0000256" key="10">
    <source>
        <dbReference type="PROSITE-ProRule" id="PRU10143"/>
    </source>
</evidence>
<evidence type="ECO:0000313" key="15">
    <source>
        <dbReference type="EMBL" id="QND79428.1"/>
    </source>
</evidence>
<dbReference type="SUPFAM" id="SSF56935">
    <property type="entry name" value="Porins"/>
    <property type="match status" value="1"/>
</dbReference>
<feature type="chain" id="PRO_5046798029" evidence="12">
    <location>
        <begin position="30"/>
        <end position="966"/>
    </location>
</feature>
<keyword evidence="5 12" id="KW-0732">Signal</keyword>
<accession>A0ABX6R842</accession>
<keyword evidence="7 9" id="KW-0472">Membrane</keyword>
<feature type="domain" description="TonB-dependent receptor-like beta-barrel" evidence="13">
    <location>
        <begin position="450"/>
        <end position="925"/>
    </location>
</feature>
<proteinExistence type="inferred from homology"/>
<feature type="domain" description="TonB-dependent receptor plug" evidence="14">
    <location>
        <begin position="59"/>
        <end position="178"/>
    </location>
</feature>
<keyword evidence="3 9" id="KW-1134">Transmembrane beta strand</keyword>
<dbReference type="InterPro" id="IPR012910">
    <property type="entry name" value="Plug_dom"/>
</dbReference>
<evidence type="ECO:0000313" key="16">
    <source>
        <dbReference type="Proteomes" id="UP000515506"/>
    </source>
</evidence>
<evidence type="ECO:0000256" key="9">
    <source>
        <dbReference type="PROSITE-ProRule" id="PRU01360"/>
    </source>
</evidence>
<protein>
    <submittedName>
        <fullName evidence="15">TonB-dependent receptor</fullName>
    </submittedName>
</protein>
<dbReference type="PROSITE" id="PS00430">
    <property type="entry name" value="TONB_DEPENDENT_REC_1"/>
    <property type="match status" value="1"/>
</dbReference>
<sequence length="966" mass="105198">MPTRSLPLKPSHLAAAIMLGLAIPGIGLAQDAASPTENKARTLDTVTVTGSRIKRTEIETQLPVTVLQKERIDQLGISSAEQLLMFLNIAGNGSDNLASNGGIVSEEQRGNNGVSGANLRGQGADATLVLLNGRRVATHGLKGRAVDLNSIPFAALDRVEVLRDGASAVYGTDAIGGVINFITKTDYTGLEASTFVDVTEEGGGNIFRANLLGGWGDLDNDRWNVFGTVTYKKNEILRGTDRDFSNTFQPDRGLSPDTRGTPFATVFSLGSTGVGATSLLRNGQLDPADPAVRQTAINILDLPGAAGCESGGDMMGPYDHRLWSSAASRYACAWDYPAAAIIQQPQESVDFIGRATFKISDNHQAYVELVGSQVDVEKTFEPNQISSSTSTATTALGPATWYPMNATTQETYDMVYDALAAYFGAGNLNYGAPIAYRWRCIACGPRQIETTTKSYRFLAAFEGSLGSKWDYNVGLSRASSKSESTLGSGYHYTDALRTILGSGLLNPFLLPGQEQSAAAMSALDAASAAGVMLYGGESILTTLDATFSGSLGFSLPGGEVLAATGIDLRREEFKFDGDSRVDKRPIFNAPFDESNILDNVSRDIKAVYAEVYLPLLDNLDITVAGRYDEYDGFGSTTNPKVSFKFEPFDGVALRGAYSTGFKVPSFNQLFNGVTETQYTGLDLADPATCPTGIANPSVAGCESIRPVELFGGKEDLQPEESTQKSFGVVLAPVDWLNVSVDWWEIERENTIRSAPRDILIQYYDVFADNWIRDASGEVVAIDRRYINSGGSLMRGIEIDGNVMGDLAGGTFRLNLNGSYINTFKTKALETLPYTDNLVGDYVRYYNLPIKWKHTLTFTWQKGDWSHNLSQIYRDGYNDELPVSVRNNSYIPENWNPRVSNYTTYNYSLVYSGIERMKLTFGVKNLFDEDPPFTAHQNDFAAGAAWETRIADPRGRAYSLLMEYKFR</sequence>
<dbReference type="Gene3D" id="2.40.170.20">
    <property type="entry name" value="TonB-dependent receptor, beta-barrel domain"/>
    <property type="match status" value="1"/>
</dbReference>
<dbReference type="PANTHER" id="PTHR47234">
    <property type="match status" value="1"/>
</dbReference>
<dbReference type="PANTHER" id="PTHR47234:SF2">
    <property type="entry name" value="TONB-DEPENDENT RECEPTOR"/>
    <property type="match status" value="1"/>
</dbReference>
<dbReference type="InterPro" id="IPR039426">
    <property type="entry name" value="TonB-dep_rcpt-like"/>
</dbReference>
<dbReference type="PROSITE" id="PS52016">
    <property type="entry name" value="TONB_DEPENDENT_REC_3"/>
    <property type="match status" value="1"/>
</dbReference>
<organism evidence="15 16">
    <name type="scientific">Pseudoxanthomonas mexicana</name>
    <dbReference type="NCBI Taxonomy" id="128785"/>
    <lineage>
        <taxon>Bacteria</taxon>
        <taxon>Pseudomonadati</taxon>
        <taxon>Pseudomonadota</taxon>
        <taxon>Gammaproteobacteria</taxon>
        <taxon>Lysobacterales</taxon>
        <taxon>Lysobacteraceae</taxon>
        <taxon>Pseudoxanthomonas</taxon>
    </lineage>
</organism>
<dbReference type="InterPro" id="IPR010916">
    <property type="entry name" value="TonB_box_CS"/>
</dbReference>
<evidence type="ECO:0000256" key="2">
    <source>
        <dbReference type="ARBA" id="ARBA00022448"/>
    </source>
</evidence>
<feature type="signal peptide" evidence="12">
    <location>
        <begin position="1"/>
        <end position="29"/>
    </location>
</feature>
<dbReference type="InterPro" id="IPR036942">
    <property type="entry name" value="Beta-barrel_TonB_sf"/>
</dbReference>
<gene>
    <name evidence="15" type="ORF">H4W19_13855</name>
</gene>
<evidence type="ECO:0000256" key="11">
    <source>
        <dbReference type="RuleBase" id="RU003357"/>
    </source>
</evidence>
<dbReference type="RefSeq" id="WP_185894772.1">
    <property type="nucleotide sequence ID" value="NZ_CP060028.1"/>
</dbReference>
<evidence type="ECO:0000256" key="12">
    <source>
        <dbReference type="SAM" id="SignalP"/>
    </source>
</evidence>
<dbReference type="EMBL" id="CP060028">
    <property type="protein sequence ID" value="QND79428.1"/>
    <property type="molecule type" value="Genomic_DNA"/>
</dbReference>
<keyword evidence="16" id="KW-1185">Reference proteome</keyword>
<dbReference type="InterPro" id="IPR000531">
    <property type="entry name" value="Beta-barrel_TonB"/>
</dbReference>
<dbReference type="InterPro" id="IPR037066">
    <property type="entry name" value="Plug_dom_sf"/>
</dbReference>
<dbReference type="Pfam" id="PF00593">
    <property type="entry name" value="TonB_dep_Rec_b-barrel"/>
    <property type="match status" value="1"/>
</dbReference>
<comment type="subcellular location">
    <subcellularLocation>
        <location evidence="1 9">Cell outer membrane</location>
        <topology evidence="1 9">Multi-pass membrane protein</topology>
    </subcellularLocation>
</comment>
<evidence type="ECO:0000256" key="3">
    <source>
        <dbReference type="ARBA" id="ARBA00022452"/>
    </source>
</evidence>
<keyword evidence="2 9" id="KW-0813">Transport</keyword>
<dbReference type="Proteomes" id="UP000515506">
    <property type="component" value="Chromosome"/>
</dbReference>
<evidence type="ECO:0000256" key="4">
    <source>
        <dbReference type="ARBA" id="ARBA00022692"/>
    </source>
</evidence>
<evidence type="ECO:0000256" key="5">
    <source>
        <dbReference type="ARBA" id="ARBA00022729"/>
    </source>
</evidence>
<keyword evidence="8 9" id="KW-0998">Cell outer membrane</keyword>
<keyword evidence="4 9" id="KW-0812">Transmembrane</keyword>
<comment type="similarity">
    <text evidence="9 11">Belongs to the TonB-dependent receptor family.</text>
</comment>
<evidence type="ECO:0000256" key="8">
    <source>
        <dbReference type="ARBA" id="ARBA00023237"/>
    </source>
</evidence>
<evidence type="ECO:0000259" key="14">
    <source>
        <dbReference type="Pfam" id="PF07715"/>
    </source>
</evidence>
<evidence type="ECO:0000256" key="1">
    <source>
        <dbReference type="ARBA" id="ARBA00004571"/>
    </source>
</evidence>
<feature type="short sequence motif" description="TonB box" evidence="10">
    <location>
        <begin position="45"/>
        <end position="51"/>
    </location>
</feature>
<keyword evidence="15" id="KW-0675">Receptor</keyword>
<name>A0ABX6R842_PSEMX</name>
<keyword evidence="6 10" id="KW-0798">TonB box</keyword>
<dbReference type="Gene3D" id="2.170.130.10">
    <property type="entry name" value="TonB-dependent receptor, plug domain"/>
    <property type="match status" value="1"/>
</dbReference>
<evidence type="ECO:0000259" key="13">
    <source>
        <dbReference type="Pfam" id="PF00593"/>
    </source>
</evidence>
<evidence type="ECO:0000256" key="6">
    <source>
        <dbReference type="ARBA" id="ARBA00023077"/>
    </source>
</evidence>
<evidence type="ECO:0000256" key="7">
    <source>
        <dbReference type="ARBA" id="ARBA00023136"/>
    </source>
</evidence>
<dbReference type="Pfam" id="PF07715">
    <property type="entry name" value="Plug"/>
    <property type="match status" value="1"/>
</dbReference>
<reference evidence="15 16" key="1">
    <citation type="submission" date="2020-08" db="EMBL/GenBank/DDBJ databases">
        <title>Streptomycin resistant and MDR strain, P. mexicana.</title>
        <authorList>
            <person name="Ganesh-kumar S."/>
            <person name="Zhe T."/>
            <person name="Yu Z."/>
            <person name="Min Y."/>
        </authorList>
    </citation>
    <scope>NUCLEOTIDE SEQUENCE [LARGE SCALE GENOMIC DNA]</scope>
    <source>
        <strain evidence="15 16">GTZY</strain>
    </source>
</reference>